<dbReference type="GO" id="GO:0046872">
    <property type="term" value="F:metal ion binding"/>
    <property type="evidence" value="ECO:0007669"/>
    <property type="project" value="UniProtKB-KW"/>
</dbReference>
<dbReference type="HOGENOM" id="CLU_023205_3_2_10"/>
<dbReference type="PROSITE" id="PS00198">
    <property type="entry name" value="4FE4S_FER_1"/>
    <property type="match status" value="1"/>
</dbReference>
<keyword evidence="1" id="KW-0479">Metal-binding</keyword>
<evidence type="ECO:0000313" key="6">
    <source>
        <dbReference type="Proteomes" id="UP000032417"/>
    </source>
</evidence>
<dbReference type="CDD" id="cd19096">
    <property type="entry name" value="AKR_Fe-S_oxidoreductase"/>
    <property type="match status" value="1"/>
</dbReference>
<dbReference type="STRING" id="1562970.ING2E5B_0036"/>
<feature type="domain" description="4Fe-4S ferredoxin-type" evidence="4">
    <location>
        <begin position="415"/>
        <end position="444"/>
    </location>
</feature>
<dbReference type="InterPro" id="IPR017896">
    <property type="entry name" value="4Fe4S_Fe-S-bd"/>
</dbReference>
<dbReference type="Pfam" id="PF00248">
    <property type="entry name" value="Aldo_ket_red"/>
    <property type="match status" value="1"/>
</dbReference>
<dbReference type="InterPro" id="IPR023210">
    <property type="entry name" value="NADP_OxRdtase_dom"/>
</dbReference>
<dbReference type="KEGG" id="pbt:ING2E5B_0036"/>
<evidence type="ECO:0000256" key="3">
    <source>
        <dbReference type="ARBA" id="ARBA00023014"/>
    </source>
</evidence>
<dbReference type="Pfam" id="PF13187">
    <property type="entry name" value="Fer4_9"/>
    <property type="match status" value="1"/>
</dbReference>
<dbReference type="SUPFAM" id="SSF46548">
    <property type="entry name" value="alpha-helical ferredoxin"/>
    <property type="match status" value="1"/>
</dbReference>
<dbReference type="GO" id="GO:0051536">
    <property type="term" value="F:iron-sulfur cluster binding"/>
    <property type="evidence" value="ECO:0007669"/>
    <property type="project" value="UniProtKB-KW"/>
</dbReference>
<sequence length="458" mass="52745">MKGDDGKHKISRRAALKYMGIGAAAIPASFYLNSCGKKIKTDQIVPDLTNIPTDKMTYRTLSKAGDRISLLGFGTMRYPTVERETPEGVRRFIDEEKAEQLIDYAMAHGINYYDTAWMYHQGESETFTGKILKKYPRNSFYVSTKLPGSVKSREDAIATYHKQMEKLQVDYFDYYHLHSLSSDSMYERIYKEWGMLDFLLNEKKEGRIRNLGWSFHGDQQLFNKVLAEPVEWDFVMIQMNYLDWKYGYVPAEYMYNKLVERNIPVMIMEPLLGSRLAKVSRAVLEMMQEESPNSTPAQWAFRFAGSHPNVMVVLSGMTLMEHLQENIKTFSPLVQINDKQKDMLLTAADIIRSIKTIPCTDCKYCVPCPYGVDIPGVLLYYNKATWDSNLPNLDGPRDAEFKRSSRAFLTDYNRTIPELEQANHCINCGECEITCPQNIKIPTELLNIDNLVQQLKTT</sequence>
<organism evidence="5 6">
    <name type="scientific">Fermentimonas caenicola</name>
    <dbReference type="NCBI Taxonomy" id="1562970"/>
    <lineage>
        <taxon>Bacteria</taxon>
        <taxon>Pseudomonadati</taxon>
        <taxon>Bacteroidota</taxon>
        <taxon>Bacteroidia</taxon>
        <taxon>Bacteroidales</taxon>
        <taxon>Dysgonomonadaceae</taxon>
        <taxon>Fermentimonas</taxon>
    </lineage>
</organism>
<accession>A0A098BVX3</accession>
<dbReference type="InterPro" id="IPR053135">
    <property type="entry name" value="AKR2_Oxidoreductase"/>
</dbReference>
<proteinExistence type="predicted"/>
<keyword evidence="2" id="KW-0408">Iron</keyword>
<dbReference type="SUPFAM" id="SSF51430">
    <property type="entry name" value="NAD(P)-linked oxidoreductase"/>
    <property type="match status" value="1"/>
</dbReference>
<keyword evidence="3" id="KW-0411">Iron-sulfur</keyword>
<evidence type="ECO:0000259" key="4">
    <source>
        <dbReference type="PROSITE" id="PS51379"/>
    </source>
</evidence>
<dbReference type="Gene3D" id="3.20.20.100">
    <property type="entry name" value="NADP-dependent oxidoreductase domain"/>
    <property type="match status" value="1"/>
</dbReference>
<evidence type="ECO:0000313" key="5">
    <source>
        <dbReference type="EMBL" id="CEA14654.1"/>
    </source>
</evidence>
<keyword evidence="6" id="KW-1185">Reference proteome</keyword>
<reference evidence="5 6" key="1">
    <citation type="submission" date="2014-08" db="EMBL/GenBank/DDBJ databases">
        <authorList>
            <person name="Wibberg D."/>
        </authorList>
    </citation>
    <scope>NUCLEOTIDE SEQUENCE [LARGE SCALE GENOMIC DNA]</scope>
    <source>
        <strain evidence="6">ING2-E5B</strain>
    </source>
</reference>
<dbReference type="OrthoDB" id="9773828at2"/>
<evidence type="ECO:0000256" key="2">
    <source>
        <dbReference type="ARBA" id="ARBA00023004"/>
    </source>
</evidence>
<evidence type="ECO:0000256" key="1">
    <source>
        <dbReference type="ARBA" id="ARBA00022723"/>
    </source>
</evidence>
<dbReference type="PANTHER" id="PTHR43312:SF2">
    <property type="entry name" value="OXIDOREDUCTASE"/>
    <property type="match status" value="1"/>
</dbReference>
<dbReference type="AlphaFoldDB" id="A0A098BVX3"/>
<dbReference type="EMBL" id="LN515532">
    <property type="protein sequence ID" value="CEA14654.1"/>
    <property type="molecule type" value="Genomic_DNA"/>
</dbReference>
<protein>
    <submittedName>
        <fullName evidence="5">Aldo/keto reductase</fullName>
    </submittedName>
</protein>
<dbReference type="PROSITE" id="PS51379">
    <property type="entry name" value="4FE4S_FER_2"/>
    <property type="match status" value="1"/>
</dbReference>
<gene>
    <name evidence="5" type="ORF">ING2E5B_0036</name>
</gene>
<dbReference type="InterPro" id="IPR036812">
    <property type="entry name" value="NAD(P)_OxRdtase_dom_sf"/>
</dbReference>
<dbReference type="Proteomes" id="UP000032417">
    <property type="component" value="Chromosome 1"/>
</dbReference>
<dbReference type="PANTHER" id="PTHR43312">
    <property type="entry name" value="D-THREO-ALDOSE 1-DEHYDROGENASE"/>
    <property type="match status" value="1"/>
</dbReference>
<name>A0A098BVX3_9BACT</name>
<dbReference type="InterPro" id="IPR017900">
    <property type="entry name" value="4Fe4S_Fe_S_CS"/>
</dbReference>